<dbReference type="InterPro" id="IPR001915">
    <property type="entry name" value="Peptidase_M48"/>
</dbReference>
<feature type="transmembrane region" description="Helical" evidence="7">
    <location>
        <begin position="108"/>
        <end position="131"/>
    </location>
</feature>
<evidence type="ECO:0000259" key="8">
    <source>
        <dbReference type="Pfam" id="PF01435"/>
    </source>
</evidence>
<evidence type="ECO:0000256" key="3">
    <source>
        <dbReference type="ARBA" id="ARBA00022801"/>
    </source>
</evidence>
<proteinExistence type="inferred from homology"/>
<dbReference type="RefSeq" id="WP_397081951.1">
    <property type="nucleotide sequence ID" value="NZ_JBITGY010000004.1"/>
</dbReference>
<accession>A0ABW7YS26</accession>
<dbReference type="Pfam" id="PF01435">
    <property type="entry name" value="Peptidase_M48"/>
    <property type="match status" value="1"/>
</dbReference>
<organism evidence="9 10">
    <name type="scientific">Nonomuraea typhae</name>
    <dbReference type="NCBI Taxonomy" id="2603600"/>
    <lineage>
        <taxon>Bacteria</taxon>
        <taxon>Bacillati</taxon>
        <taxon>Actinomycetota</taxon>
        <taxon>Actinomycetes</taxon>
        <taxon>Streptosporangiales</taxon>
        <taxon>Streptosporangiaceae</taxon>
        <taxon>Nonomuraea</taxon>
    </lineage>
</organism>
<keyword evidence="2" id="KW-0479">Metal-binding</keyword>
<dbReference type="GO" id="GO:0008237">
    <property type="term" value="F:metallopeptidase activity"/>
    <property type="evidence" value="ECO:0007669"/>
    <property type="project" value="UniProtKB-KW"/>
</dbReference>
<comment type="similarity">
    <text evidence="6">Belongs to the peptidase M48 family.</text>
</comment>
<dbReference type="Proteomes" id="UP001612741">
    <property type="component" value="Unassembled WGS sequence"/>
</dbReference>
<evidence type="ECO:0000256" key="5">
    <source>
        <dbReference type="ARBA" id="ARBA00023049"/>
    </source>
</evidence>
<evidence type="ECO:0000313" key="10">
    <source>
        <dbReference type="Proteomes" id="UP001612741"/>
    </source>
</evidence>
<evidence type="ECO:0000313" key="9">
    <source>
        <dbReference type="EMBL" id="MFI6498706.1"/>
    </source>
</evidence>
<evidence type="ECO:0000256" key="4">
    <source>
        <dbReference type="ARBA" id="ARBA00022833"/>
    </source>
</evidence>
<protein>
    <submittedName>
        <fullName evidence="9">M48 family metalloprotease</fullName>
        <ecNumber evidence="9">3.4.24.-</ecNumber>
    </submittedName>
</protein>
<keyword evidence="3 6" id="KW-0378">Hydrolase</keyword>
<reference evidence="9 10" key="1">
    <citation type="submission" date="2024-10" db="EMBL/GenBank/DDBJ databases">
        <title>The Natural Products Discovery Center: Release of the First 8490 Sequenced Strains for Exploring Actinobacteria Biosynthetic Diversity.</title>
        <authorList>
            <person name="Kalkreuter E."/>
            <person name="Kautsar S.A."/>
            <person name="Yang D."/>
            <person name="Bader C.D."/>
            <person name="Teijaro C.N."/>
            <person name="Fluegel L."/>
            <person name="Davis C.M."/>
            <person name="Simpson J.R."/>
            <person name="Lauterbach L."/>
            <person name="Steele A.D."/>
            <person name="Gui C."/>
            <person name="Meng S."/>
            <person name="Li G."/>
            <person name="Viehrig K."/>
            <person name="Ye F."/>
            <person name="Su P."/>
            <person name="Kiefer A.F."/>
            <person name="Nichols A."/>
            <person name="Cepeda A.J."/>
            <person name="Yan W."/>
            <person name="Fan B."/>
            <person name="Jiang Y."/>
            <person name="Adhikari A."/>
            <person name="Zheng C.-J."/>
            <person name="Schuster L."/>
            <person name="Cowan T.M."/>
            <person name="Smanski M.J."/>
            <person name="Chevrette M.G."/>
            <person name="De Carvalho L.P.S."/>
            <person name="Shen B."/>
        </authorList>
    </citation>
    <scope>NUCLEOTIDE SEQUENCE [LARGE SCALE GENOMIC DNA]</scope>
    <source>
        <strain evidence="9 10">NPDC050545</strain>
    </source>
</reference>
<dbReference type="EMBL" id="JBITGY010000004">
    <property type="protein sequence ID" value="MFI6498706.1"/>
    <property type="molecule type" value="Genomic_DNA"/>
</dbReference>
<keyword evidence="10" id="KW-1185">Reference proteome</keyword>
<comment type="cofactor">
    <cofactor evidence="6">
        <name>Zn(2+)</name>
        <dbReference type="ChEBI" id="CHEBI:29105"/>
    </cofactor>
    <text evidence="6">Binds 1 zinc ion per subunit.</text>
</comment>
<feature type="domain" description="Peptidase M48" evidence="8">
    <location>
        <begin position="60"/>
        <end position="184"/>
    </location>
</feature>
<keyword evidence="4 6" id="KW-0862">Zinc</keyword>
<keyword evidence="7" id="KW-1133">Transmembrane helix</keyword>
<feature type="transmembrane region" description="Helical" evidence="7">
    <location>
        <begin position="137"/>
        <end position="154"/>
    </location>
</feature>
<keyword evidence="7" id="KW-0472">Membrane</keyword>
<keyword evidence="1 6" id="KW-0645">Protease</keyword>
<sequence length="258" mass="26510">MDHISPTSPTRPAGVAVDGGAGGFLLGAVERLAATGRAATTPVLVVPQIQHGATVIDPGRCGSGPIIALGSGLLEPGRTAIAAATLAHEMAHLELGHQQRVAARCVGFLGNVLAVLGGMCIAVATAIAAGAVTGPQAPWVLAAAVCGGLGLALAPADAWIQRVECYDADLRAAALLEDQAVTAEADDGSLLRGRDLIEHMIGEVAGTRQPYGGRHERIGWYLSGEPSAARRQAHLPTGRPVRRLTWRGLLPHPATWKS</sequence>
<evidence type="ECO:0000256" key="1">
    <source>
        <dbReference type="ARBA" id="ARBA00022670"/>
    </source>
</evidence>
<evidence type="ECO:0000256" key="2">
    <source>
        <dbReference type="ARBA" id="ARBA00022723"/>
    </source>
</evidence>
<gene>
    <name evidence="9" type="ORF">ACIBG2_15045</name>
</gene>
<comment type="caution">
    <text evidence="9">The sequence shown here is derived from an EMBL/GenBank/DDBJ whole genome shotgun (WGS) entry which is preliminary data.</text>
</comment>
<evidence type="ECO:0000256" key="7">
    <source>
        <dbReference type="SAM" id="Phobius"/>
    </source>
</evidence>
<keyword evidence="5 6" id="KW-0482">Metalloprotease</keyword>
<evidence type="ECO:0000256" key="6">
    <source>
        <dbReference type="RuleBase" id="RU003983"/>
    </source>
</evidence>
<dbReference type="EC" id="3.4.24.-" evidence="9"/>
<name>A0ABW7YS26_9ACTN</name>
<keyword evidence="7" id="KW-0812">Transmembrane</keyword>